<dbReference type="SUPFAM" id="SSF57630">
    <property type="entry name" value="GLA-domain"/>
    <property type="match status" value="1"/>
</dbReference>
<evidence type="ECO:0000313" key="6">
    <source>
        <dbReference type="EMBL" id="KAF5925948.1"/>
    </source>
</evidence>
<dbReference type="PRINTS" id="PR00001">
    <property type="entry name" value="GLABLOOD"/>
</dbReference>
<comment type="caution">
    <text evidence="6">The sequence shown here is derived from an EMBL/GenBank/DDBJ whole genome shotgun (WGS) entry which is preliminary data.</text>
</comment>
<keyword evidence="4" id="KW-0732">Signal</keyword>
<dbReference type="AlphaFoldDB" id="A0A7J7FDG8"/>
<dbReference type="InterPro" id="IPR000294">
    <property type="entry name" value="GLA_domain"/>
</dbReference>
<feature type="transmembrane region" description="Helical" evidence="3">
    <location>
        <begin position="164"/>
        <end position="189"/>
    </location>
</feature>
<dbReference type="EMBL" id="JACDTQ010000810">
    <property type="protein sequence ID" value="KAF5925948.1"/>
    <property type="molecule type" value="Genomic_DNA"/>
</dbReference>
<organism evidence="6 7">
    <name type="scientific">Diceros bicornis minor</name>
    <name type="common">South-central black rhinoceros</name>
    <dbReference type="NCBI Taxonomy" id="77932"/>
    <lineage>
        <taxon>Eukaryota</taxon>
        <taxon>Metazoa</taxon>
        <taxon>Chordata</taxon>
        <taxon>Craniata</taxon>
        <taxon>Vertebrata</taxon>
        <taxon>Euteleostomi</taxon>
        <taxon>Mammalia</taxon>
        <taxon>Eutheria</taxon>
        <taxon>Laurasiatheria</taxon>
        <taxon>Perissodactyla</taxon>
        <taxon>Rhinocerotidae</taxon>
        <taxon>Diceros</taxon>
    </lineage>
</organism>
<evidence type="ECO:0000256" key="4">
    <source>
        <dbReference type="SAM" id="SignalP"/>
    </source>
</evidence>
<feature type="chain" id="PRO_5029540482" description="Gla domain-containing protein" evidence="4">
    <location>
        <begin position="21"/>
        <end position="361"/>
    </location>
</feature>
<evidence type="ECO:0000256" key="1">
    <source>
        <dbReference type="ARBA" id="ARBA00023157"/>
    </source>
</evidence>
<reference evidence="6 7" key="1">
    <citation type="journal article" date="2020" name="Mol. Biol. Evol.">
        <title>Interspecific Gene Flow and the Evolution of Specialization in Black and White Rhinoceros.</title>
        <authorList>
            <person name="Moodley Y."/>
            <person name="Westbury M.V."/>
            <person name="Russo I.M."/>
            <person name="Gopalakrishnan S."/>
            <person name="Rakotoarivelo A."/>
            <person name="Olsen R.A."/>
            <person name="Prost S."/>
            <person name="Tunstall T."/>
            <person name="Ryder O.A."/>
            <person name="Dalen L."/>
            <person name="Bruford M.W."/>
        </authorList>
    </citation>
    <scope>NUCLEOTIDE SEQUENCE [LARGE SCALE GENOMIC DNA]</scope>
    <source>
        <strain evidence="6">SBR-YM</strain>
        <tissue evidence="6">Skin</tissue>
    </source>
</reference>
<dbReference type="GO" id="GO:0005509">
    <property type="term" value="F:calcium ion binding"/>
    <property type="evidence" value="ECO:0007669"/>
    <property type="project" value="InterPro"/>
</dbReference>
<dbReference type="Pfam" id="PF00594">
    <property type="entry name" value="Gla"/>
    <property type="match status" value="1"/>
</dbReference>
<dbReference type="FunFam" id="4.10.740.10:FF:000001">
    <property type="entry name" value="vitamin K-dependent protein S"/>
    <property type="match status" value="1"/>
</dbReference>
<dbReference type="InterPro" id="IPR017857">
    <property type="entry name" value="Coagulation_fac-like_Gla_dom"/>
</dbReference>
<dbReference type="PANTHER" id="PTHR24278">
    <property type="entry name" value="COAGULATION FACTOR"/>
    <property type="match status" value="1"/>
</dbReference>
<keyword evidence="3" id="KW-1133">Transmembrane helix</keyword>
<proteinExistence type="predicted"/>
<evidence type="ECO:0000256" key="3">
    <source>
        <dbReference type="SAM" id="Phobius"/>
    </source>
</evidence>
<dbReference type="PROSITE" id="PS00011">
    <property type="entry name" value="GLA_1"/>
    <property type="match status" value="1"/>
</dbReference>
<accession>A0A7J7FDG8</accession>
<gene>
    <name evidence="6" type="ORF">HPG69_000439</name>
</gene>
<evidence type="ECO:0000259" key="5">
    <source>
        <dbReference type="PROSITE" id="PS50998"/>
    </source>
</evidence>
<dbReference type="PROSITE" id="PS51257">
    <property type="entry name" value="PROKAR_LIPOPROTEIN"/>
    <property type="match status" value="1"/>
</dbReference>
<keyword evidence="7" id="KW-1185">Reference proteome</keyword>
<protein>
    <recommendedName>
        <fullName evidence="5">Gla domain-containing protein</fullName>
    </recommendedName>
</protein>
<name>A0A7J7FDG8_DICBM</name>
<feature type="domain" description="Gla" evidence="5">
    <location>
        <begin position="50"/>
        <end position="96"/>
    </location>
</feature>
<feature type="compositionally biased region" description="Pro residues" evidence="2">
    <location>
        <begin position="219"/>
        <end position="233"/>
    </location>
</feature>
<evidence type="ECO:0000256" key="2">
    <source>
        <dbReference type="SAM" id="MobiDB-lite"/>
    </source>
</evidence>
<feature type="region of interest" description="Disordered" evidence="2">
    <location>
        <begin position="216"/>
        <end position="237"/>
    </location>
</feature>
<dbReference type="SMART" id="SM00069">
    <property type="entry name" value="GLA"/>
    <property type="match status" value="1"/>
</dbReference>
<dbReference type="PANTHER" id="PTHR24278:SF30">
    <property type="entry name" value="TRANSMEMBRANE GAMMA-CARBOXYGLUTAMIC ACID PROTEIN 2"/>
    <property type="match status" value="1"/>
</dbReference>
<dbReference type="GO" id="GO:0005615">
    <property type="term" value="C:extracellular space"/>
    <property type="evidence" value="ECO:0007669"/>
    <property type="project" value="TreeGrafter"/>
</dbReference>
<dbReference type="Gene3D" id="4.10.740.10">
    <property type="entry name" value="Coagulation Factor IX"/>
    <property type="match status" value="1"/>
</dbReference>
<dbReference type="Proteomes" id="UP000551758">
    <property type="component" value="Unassembled WGS sequence"/>
</dbReference>
<feature type="signal peptide" evidence="4">
    <location>
        <begin position="1"/>
        <end position="20"/>
    </location>
</feature>
<dbReference type="InterPro" id="IPR050442">
    <property type="entry name" value="Peptidase_S1_coag_factors"/>
</dbReference>
<dbReference type="GO" id="GO:0005886">
    <property type="term" value="C:plasma membrane"/>
    <property type="evidence" value="ECO:0007669"/>
    <property type="project" value="TreeGrafter"/>
</dbReference>
<keyword evidence="3" id="KW-0812">Transmembrane</keyword>
<keyword evidence="1" id="KW-1015">Disulfide bond</keyword>
<sequence>MRGPPSLLLLYLGLIACLDTSPSGEQDQEVFLASPEAQNFLGSRSRIPRANHWDLELFTPGNLERECLEERCSWEEAREYFEDNTLTVRAWGPWSPSILSRPWSVLALNSLLPWVSKIRVGWLGVWNPSVDTLPFRLLYSCPFKERFWEDYIYNGKGGRGRVDIAGLAVGLTCGILLIVLAGLGAFWYLRWRRRRRGQQPCPQEAELVSPLSALSSLGPPTPLPPPPPPPPGLPTYEQALAASGVHDAPPPPYTRYRAGRLPGGGAQRGGACRRRGACVETRTEARRPGVQTRVCRCDIAIAFQVPRATHTQGHAHAEPRLCTRRSSCAHRGALQPRDRVGGIFASVLGGGRLALHPGDWS</sequence>
<dbReference type="InterPro" id="IPR035972">
    <property type="entry name" value="GLA-like_dom_SF"/>
</dbReference>
<dbReference type="PROSITE" id="PS50998">
    <property type="entry name" value="GLA_2"/>
    <property type="match status" value="1"/>
</dbReference>
<keyword evidence="3" id="KW-0472">Membrane</keyword>
<evidence type="ECO:0000313" key="7">
    <source>
        <dbReference type="Proteomes" id="UP000551758"/>
    </source>
</evidence>